<evidence type="ECO:0000256" key="3">
    <source>
        <dbReference type="ARBA" id="ARBA00023136"/>
    </source>
</evidence>
<evidence type="ECO:0000259" key="6">
    <source>
        <dbReference type="Pfam" id="PF07686"/>
    </source>
</evidence>
<organism evidence="7 8">
    <name type="scientific">Prolemur simus</name>
    <name type="common">Greater bamboo lemur</name>
    <name type="synonym">Hapalemur simus</name>
    <dbReference type="NCBI Taxonomy" id="1328070"/>
    <lineage>
        <taxon>Eukaryota</taxon>
        <taxon>Metazoa</taxon>
        <taxon>Chordata</taxon>
        <taxon>Craniata</taxon>
        <taxon>Vertebrata</taxon>
        <taxon>Euteleostomi</taxon>
        <taxon>Mammalia</taxon>
        <taxon>Eutheria</taxon>
        <taxon>Euarchontoglires</taxon>
        <taxon>Primates</taxon>
        <taxon>Strepsirrhini</taxon>
        <taxon>Lemuriformes</taxon>
        <taxon>Lemuridae</taxon>
        <taxon>Prolemur</taxon>
    </lineage>
</organism>
<accession>A0A8C9DI80</accession>
<comment type="subcellular location">
    <subcellularLocation>
        <location evidence="1">Membrane</location>
    </subcellularLocation>
</comment>
<gene>
    <name evidence="7" type="primary">FCMR</name>
</gene>
<keyword evidence="5" id="KW-0732">Signal</keyword>
<dbReference type="PANTHER" id="PTHR11860">
    <property type="entry name" value="POLYMERIC-IMMUNOGLOBULIN RECEPTOR"/>
    <property type="match status" value="1"/>
</dbReference>
<feature type="compositionally biased region" description="Low complexity" evidence="4">
    <location>
        <begin position="278"/>
        <end position="287"/>
    </location>
</feature>
<evidence type="ECO:0000313" key="8">
    <source>
        <dbReference type="Proteomes" id="UP000694414"/>
    </source>
</evidence>
<dbReference type="GO" id="GO:0005886">
    <property type="term" value="C:plasma membrane"/>
    <property type="evidence" value="ECO:0007669"/>
    <property type="project" value="TreeGrafter"/>
</dbReference>
<dbReference type="CDD" id="cd05716">
    <property type="entry name" value="IgV_pIgR_like"/>
    <property type="match status" value="1"/>
</dbReference>
<feature type="chain" id="PRO_5034321986" evidence="5">
    <location>
        <begin position="17"/>
        <end position="311"/>
    </location>
</feature>
<dbReference type="Ensembl" id="ENSPSMT00000013002.1">
    <property type="protein sequence ID" value="ENSPSMP00000011141.1"/>
    <property type="gene ID" value="ENSPSMG00000008054.1"/>
</dbReference>
<evidence type="ECO:0000256" key="5">
    <source>
        <dbReference type="SAM" id="SignalP"/>
    </source>
</evidence>
<feature type="compositionally biased region" description="Low complexity" evidence="4">
    <location>
        <begin position="252"/>
        <end position="261"/>
    </location>
</feature>
<proteinExistence type="predicted"/>
<evidence type="ECO:0000256" key="2">
    <source>
        <dbReference type="ARBA" id="ARBA00022692"/>
    </source>
</evidence>
<dbReference type="InterPro" id="IPR013106">
    <property type="entry name" value="Ig_V-set"/>
</dbReference>
<reference evidence="7" key="2">
    <citation type="submission" date="2025-09" db="UniProtKB">
        <authorList>
            <consortium name="Ensembl"/>
        </authorList>
    </citation>
    <scope>IDENTIFICATION</scope>
</reference>
<feature type="region of interest" description="Disordered" evidence="4">
    <location>
        <begin position="159"/>
        <end position="311"/>
    </location>
</feature>
<dbReference type="AlphaFoldDB" id="A0A8C9DI80"/>
<sequence>MGLWLWSLYFLPVSGALKILPEVHVEGELGGSVIIECPLPKTEVRIYLCRETSSSGICNTVVSSTNFIKKEYRDRVTLELCPDKNLFFVEVTELTENDSGAYACGVGRNTDKGKTQKVTLSIHSEYEPFWEEELMPEPPKWFHMSPWFQAPTRASSSKFISKATTQAQRTEVPPVHHPSPTTLIIHHPRVSRASSVAATKPPTLPPSTTTSKTSAQERLLGSRTASYNHHNRLHRQSPFQAGPPTGPEDARPGGLAAAPGAEARHVAAAALPEQRLQRLPAARSAGARGRRRGGPGPRPRNLGVPRPAAGV</sequence>
<keyword evidence="3" id="KW-0472">Membrane</keyword>
<reference evidence="7" key="1">
    <citation type="submission" date="2025-08" db="UniProtKB">
        <authorList>
            <consortium name="Ensembl"/>
        </authorList>
    </citation>
    <scope>IDENTIFICATION</scope>
</reference>
<dbReference type="Proteomes" id="UP000694414">
    <property type="component" value="Unplaced"/>
</dbReference>
<feature type="compositionally biased region" description="Polar residues" evidence="4">
    <location>
        <begin position="159"/>
        <end position="169"/>
    </location>
</feature>
<dbReference type="PANTHER" id="PTHR11860:SF59">
    <property type="entry name" value="FAS APOPTOTIC INHIBITORY MOLECULE 3"/>
    <property type="match status" value="1"/>
</dbReference>
<dbReference type="Pfam" id="PF07686">
    <property type="entry name" value="V-set"/>
    <property type="match status" value="1"/>
</dbReference>
<evidence type="ECO:0000313" key="7">
    <source>
        <dbReference type="Ensembl" id="ENSPSMP00000011141.1"/>
    </source>
</evidence>
<dbReference type="InterPro" id="IPR036179">
    <property type="entry name" value="Ig-like_dom_sf"/>
</dbReference>
<dbReference type="InterPro" id="IPR013783">
    <property type="entry name" value="Ig-like_fold"/>
</dbReference>
<dbReference type="InterPro" id="IPR050671">
    <property type="entry name" value="CD300_family_receptors"/>
</dbReference>
<evidence type="ECO:0000256" key="4">
    <source>
        <dbReference type="SAM" id="MobiDB-lite"/>
    </source>
</evidence>
<protein>
    <submittedName>
        <fullName evidence="7">Fc mu receptor</fullName>
    </submittedName>
</protein>
<feature type="domain" description="Immunoglobulin V-set" evidence="6">
    <location>
        <begin position="24"/>
        <end position="121"/>
    </location>
</feature>
<dbReference type="GO" id="GO:0004888">
    <property type="term" value="F:transmembrane signaling receptor activity"/>
    <property type="evidence" value="ECO:0007669"/>
    <property type="project" value="TreeGrafter"/>
</dbReference>
<dbReference type="GeneTree" id="ENSGT00940000162282"/>
<keyword evidence="8" id="KW-1185">Reference proteome</keyword>
<dbReference type="SUPFAM" id="SSF48726">
    <property type="entry name" value="Immunoglobulin"/>
    <property type="match status" value="1"/>
</dbReference>
<keyword evidence="2" id="KW-0812">Transmembrane</keyword>
<feature type="compositionally biased region" description="Low complexity" evidence="4">
    <location>
        <begin position="299"/>
        <end position="311"/>
    </location>
</feature>
<feature type="compositionally biased region" description="Low complexity" evidence="4">
    <location>
        <begin position="197"/>
        <end position="214"/>
    </location>
</feature>
<dbReference type="Gene3D" id="2.60.40.10">
    <property type="entry name" value="Immunoglobulins"/>
    <property type="match status" value="1"/>
</dbReference>
<evidence type="ECO:0000256" key="1">
    <source>
        <dbReference type="ARBA" id="ARBA00004370"/>
    </source>
</evidence>
<name>A0A8C9DI80_PROSS</name>
<feature type="signal peptide" evidence="5">
    <location>
        <begin position="1"/>
        <end position="16"/>
    </location>
</feature>